<proteinExistence type="inferred from homology"/>
<feature type="binding site" evidence="12">
    <location>
        <position position="206"/>
    </location>
    <ligand>
        <name>Mn(2+)</name>
        <dbReference type="ChEBI" id="CHEBI:29035"/>
        <label>1</label>
    </ligand>
</feature>
<evidence type="ECO:0000256" key="1">
    <source>
        <dbReference type="ARBA" id="ARBA00008071"/>
    </source>
</evidence>
<dbReference type="PROSITE" id="PS01288">
    <property type="entry name" value="UPF0027"/>
    <property type="match status" value="1"/>
</dbReference>
<evidence type="ECO:0000256" key="12">
    <source>
        <dbReference type="PIRSR" id="PIRSR601233-3"/>
    </source>
</evidence>
<evidence type="ECO:0000313" key="14">
    <source>
        <dbReference type="EMBL" id="OGZ19006.1"/>
    </source>
</evidence>
<feature type="binding site" evidence="12">
    <location>
        <position position="329"/>
    </location>
    <ligand>
        <name>Mn(2+)</name>
        <dbReference type="ChEBI" id="CHEBI:29035"/>
        <label>2</label>
    </ligand>
</feature>
<keyword evidence="5" id="KW-0692">RNA repair</keyword>
<dbReference type="InterPro" id="IPR036025">
    <property type="entry name" value="RtcB-like_sf"/>
</dbReference>
<reference evidence="14 15" key="1">
    <citation type="journal article" date="2016" name="Nat. Commun.">
        <title>Thousands of microbial genomes shed light on interconnected biogeochemical processes in an aquifer system.</title>
        <authorList>
            <person name="Anantharaman K."/>
            <person name="Brown C.T."/>
            <person name="Hug L.A."/>
            <person name="Sharon I."/>
            <person name="Castelle C.J."/>
            <person name="Probst A.J."/>
            <person name="Thomas B.C."/>
            <person name="Singh A."/>
            <person name="Wilkins M.J."/>
            <person name="Karaoz U."/>
            <person name="Brodie E.L."/>
            <person name="Williams K.H."/>
            <person name="Hubbard S.S."/>
            <person name="Banfield J.F."/>
        </authorList>
    </citation>
    <scope>NUCLEOTIDE SEQUENCE [LARGE SCALE GENOMIC DNA]</scope>
</reference>
<sequence>MISKKDFIKINDWLWEIPKSFRSDMRVPSRFYVSEEMLEDVFRDKSLGQLVNVATLPGIINYSLAMPDMHEGYGFPIGGVAAMDMKSGVISPGGVGYDINCGMKLLKSEFTETEIRPYLEKLGTEIQKEVPSGLGQGRQVKVDISSINKILEEGAQRLVEQGYGEKEDLENCESQGRLGRADATAVSDHAKNRGRDQVGTLGSGNHFLEIQKVDEIFDENIAKAFGLFKDQIVIMIHTGSRGLGHQIATDYIGLMMRTMGKYGINLPDRELAAVPINSSEGQKYFSAMSCGANYAWANRQMITHFIRKAWKSVLGEKSSPLVALYDVAHNIAKIEKHLVNGKETEVCVHRKGATRAFPPEHPEIPLKYRKVGQPVLIPGSMGTASYILVGQKEGEQAFYSTCHGAGRTMSRHEATRRMSGEEVVKSLELKGIIVKCWSARGIAEEAPQAYKDIHKVVEVVHNAGLSRKVAKLKPLVVIKGE</sequence>
<evidence type="ECO:0000256" key="7">
    <source>
        <dbReference type="ARBA" id="ARBA00023211"/>
    </source>
</evidence>
<evidence type="ECO:0000256" key="3">
    <source>
        <dbReference type="ARBA" id="ARBA00022723"/>
    </source>
</evidence>
<evidence type="ECO:0000256" key="13">
    <source>
        <dbReference type="RuleBase" id="RU371113"/>
    </source>
</evidence>
<comment type="caution">
    <text evidence="14">The sequence shown here is derived from an EMBL/GenBank/DDBJ whole genome shotgun (WGS) entry which is preliminary data.</text>
</comment>
<keyword evidence="2 13" id="KW-0436">Ligase</keyword>
<evidence type="ECO:0000256" key="10">
    <source>
        <dbReference type="PIRSR" id="PIRSR601233-1"/>
    </source>
</evidence>
<protein>
    <recommendedName>
        <fullName evidence="13">tRNA-splicing ligase RtcB</fullName>
        <ecNumber evidence="13">6.5.1.-</ecNumber>
    </recommendedName>
</protein>
<dbReference type="Pfam" id="PF01139">
    <property type="entry name" value="RtcB"/>
    <property type="match status" value="1"/>
</dbReference>
<feature type="binding site" evidence="11">
    <location>
        <begin position="205"/>
        <end position="209"/>
    </location>
    <ligand>
        <name>GMP</name>
        <dbReference type="ChEBI" id="CHEBI:58115"/>
    </ligand>
</feature>
<dbReference type="GO" id="GO:0046872">
    <property type="term" value="F:metal ion binding"/>
    <property type="evidence" value="ECO:0007669"/>
    <property type="project" value="UniProtKB-UniRule"/>
</dbReference>
<feature type="active site" description="GMP-histidine intermediate" evidence="10">
    <location>
        <position position="403"/>
    </location>
</feature>
<keyword evidence="7 12" id="KW-0464">Manganese</keyword>
<evidence type="ECO:0000313" key="15">
    <source>
        <dbReference type="Proteomes" id="UP000176755"/>
    </source>
</evidence>
<evidence type="ECO:0000256" key="11">
    <source>
        <dbReference type="PIRSR" id="PIRSR601233-2"/>
    </source>
</evidence>
<dbReference type="GO" id="GO:0003972">
    <property type="term" value="F:RNA ligase (ATP) activity"/>
    <property type="evidence" value="ECO:0007669"/>
    <property type="project" value="TreeGrafter"/>
</dbReference>
<dbReference type="SUPFAM" id="SSF103365">
    <property type="entry name" value="Hypothetical protein PH1602"/>
    <property type="match status" value="1"/>
</dbReference>
<evidence type="ECO:0000256" key="2">
    <source>
        <dbReference type="ARBA" id="ARBA00022598"/>
    </source>
</evidence>
<dbReference type="GO" id="GO:0042245">
    <property type="term" value="P:RNA repair"/>
    <property type="evidence" value="ECO:0007669"/>
    <property type="project" value="UniProtKB-KW"/>
</dbReference>
<comment type="catalytic activity">
    <reaction evidence="8">
        <text>a 3'-end 3'-phospho-ribonucleotide-RNA + a 5'-end dephospho-ribonucleoside-RNA + GTP = a ribonucleotidyl-ribonucleotide-RNA + GMP + diphosphate</text>
        <dbReference type="Rhea" id="RHEA:68076"/>
        <dbReference type="Rhea" id="RHEA-COMP:10463"/>
        <dbReference type="Rhea" id="RHEA-COMP:13936"/>
        <dbReference type="Rhea" id="RHEA-COMP:17355"/>
        <dbReference type="ChEBI" id="CHEBI:33019"/>
        <dbReference type="ChEBI" id="CHEBI:37565"/>
        <dbReference type="ChEBI" id="CHEBI:58115"/>
        <dbReference type="ChEBI" id="CHEBI:83062"/>
        <dbReference type="ChEBI" id="CHEBI:138284"/>
        <dbReference type="ChEBI" id="CHEBI:173118"/>
        <dbReference type="EC" id="6.5.1.8"/>
    </reaction>
</comment>
<dbReference type="InterPro" id="IPR001233">
    <property type="entry name" value="RtcB"/>
</dbReference>
<dbReference type="EC" id="6.5.1.-" evidence="13"/>
<feature type="binding site" evidence="12">
    <location>
        <position position="237"/>
    </location>
    <ligand>
        <name>Mn(2+)</name>
        <dbReference type="ChEBI" id="CHEBI:29035"/>
        <label>2</label>
    </ligand>
</feature>
<dbReference type="EMBL" id="MHLY01000003">
    <property type="protein sequence ID" value="OGZ19006.1"/>
    <property type="molecule type" value="Genomic_DNA"/>
</dbReference>
<evidence type="ECO:0000256" key="5">
    <source>
        <dbReference type="ARBA" id="ARBA00022800"/>
    </source>
</evidence>
<organism evidence="14 15">
    <name type="scientific">Candidatus Nealsonbacteria bacterium RBG_13_42_11</name>
    <dbReference type="NCBI Taxonomy" id="1801663"/>
    <lineage>
        <taxon>Bacteria</taxon>
        <taxon>Candidatus Nealsoniibacteriota</taxon>
    </lineage>
</organism>
<evidence type="ECO:0000256" key="9">
    <source>
        <dbReference type="ARBA" id="ARBA00049514"/>
    </source>
</evidence>
<dbReference type="Proteomes" id="UP000176755">
    <property type="component" value="Unassembled WGS sequence"/>
</dbReference>
<keyword evidence="3 12" id="KW-0479">Metal-binding</keyword>
<evidence type="ECO:0000256" key="4">
    <source>
        <dbReference type="ARBA" id="ARBA00022741"/>
    </source>
</evidence>
<accession>A0A1G2DZL0</accession>
<feature type="binding site" evidence="11">
    <location>
        <begin position="403"/>
        <end position="406"/>
    </location>
    <ligand>
        <name>GMP</name>
        <dbReference type="ChEBI" id="CHEBI:58115"/>
    </ligand>
</feature>
<dbReference type="PANTHER" id="PTHR11118:SF1">
    <property type="entry name" value="RNA-SPLICING LIGASE RTCB HOMOLOG"/>
    <property type="match status" value="1"/>
</dbReference>
<dbReference type="GO" id="GO:0170057">
    <property type="term" value="F:RNA ligase (GTP) activity"/>
    <property type="evidence" value="ECO:0007669"/>
    <property type="project" value="UniProtKB-EC"/>
</dbReference>
<feature type="binding site" evidence="11">
    <location>
        <position position="479"/>
    </location>
    <ligand>
        <name>GMP</name>
        <dbReference type="ChEBI" id="CHEBI:58115"/>
    </ligand>
</feature>
<name>A0A1G2DZL0_9BACT</name>
<dbReference type="FunFam" id="3.90.1860.10:FF:000001">
    <property type="entry name" value="tRNA-splicing ligase RtcB homolog"/>
    <property type="match status" value="1"/>
</dbReference>
<comment type="subunit">
    <text evidence="13">Monomer.</text>
</comment>
<comment type="similarity">
    <text evidence="1 13">Belongs to the RtcB family.</text>
</comment>
<dbReference type="AlphaFoldDB" id="A0A1G2DZL0"/>
<dbReference type="STRING" id="1801663.A2175_01615"/>
<gene>
    <name evidence="13" type="primary">rtcB</name>
    <name evidence="14" type="ORF">A2175_01615</name>
</gene>
<dbReference type="GO" id="GO:0005525">
    <property type="term" value="F:GTP binding"/>
    <property type="evidence" value="ECO:0007669"/>
    <property type="project" value="UniProtKB-KW"/>
</dbReference>
<keyword evidence="4 11" id="KW-0547">Nucleotide-binding</keyword>
<dbReference type="GO" id="GO:0006396">
    <property type="term" value="P:RNA processing"/>
    <property type="evidence" value="ECO:0007669"/>
    <property type="project" value="InterPro"/>
</dbReference>
<comment type="catalytic activity">
    <reaction evidence="9">
        <text>a 3'-end 2',3'-cyclophospho-ribonucleotide-RNA + a 5'-end dephospho-ribonucleoside-RNA + GTP + H2O = a ribonucleotidyl-ribonucleotide-RNA + GMP + diphosphate + H(+)</text>
        <dbReference type="Rhea" id="RHEA:68080"/>
        <dbReference type="Rhea" id="RHEA-COMP:10464"/>
        <dbReference type="Rhea" id="RHEA-COMP:13936"/>
        <dbReference type="Rhea" id="RHEA-COMP:17355"/>
        <dbReference type="ChEBI" id="CHEBI:15377"/>
        <dbReference type="ChEBI" id="CHEBI:15378"/>
        <dbReference type="ChEBI" id="CHEBI:33019"/>
        <dbReference type="ChEBI" id="CHEBI:37565"/>
        <dbReference type="ChEBI" id="CHEBI:58115"/>
        <dbReference type="ChEBI" id="CHEBI:83064"/>
        <dbReference type="ChEBI" id="CHEBI:138284"/>
        <dbReference type="ChEBI" id="CHEBI:173118"/>
        <dbReference type="EC" id="6.5.1.8"/>
    </reaction>
</comment>
<keyword evidence="6 11" id="KW-0342">GTP-binding</keyword>
<evidence type="ECO:0000256" key="8">
    <source>
        <dbReference type="ARBA" id="ARBA00047746"/>
    </source>
</evidence>
<feature type="binding site" evidence="11">
    <location>
        <begin position="329"/>
        <end position="330"/>
    </location>
    <ligand>
        <name>GMP</name>
        <dbReference type="ChEBI" id="CHEBI:58115"/>
    </ligand>
</feature>
<feature type="binding site" evidence="11">
    <location>
        <position position="385"/>
    </location>
    <ligand>
        <name>GMP</name>
        <dbReference type="ChEBI" id="CHEBI:58115"/>
    </ligand>
</feature>
<dbReference type="PANTHER" id="PTHR11118">
    <property type="entry name" value="RNA-SPLICING LIGASE RTCB HOMOLOG"/>
    <property type="match status" value="1"/>
</dbReference>
<comment type="cofactor">
    <cofactor evidence="12 13">
        <name>Mn(2+)</name>
        <dbReference type="ChEBI" id="CHEBI:29035"/>
    </cofactor>
    <text evidence="12 13">Binds 2 manganese ions per subunit.</text>
</comment>
<feature type="binding site" evidence="12">
    <location>
        <position position="98"/>
    </location>
    <ligand>
        <name>Mn(2+)</name>
        <dbReference type="ChEBI" id="CHEBI:29035"/>
        <label>1</label>
    </ligand>
</feature>
<feature type="binding site" evidence="11">
    <location>
        <begin position="378"/>
        <end position="381"/>
    </location>
    <ligand>
        <name>GMP</name>
        <dbReference type="ChEBI" id="CHEBI:58115"/>
    </ligand>
</feature>
<dbReference type="Gene3D" id="3.90.1860.10">
    <property type="entry name" value="tRNA-splicing ligase RtcB"/>
    <property type="match status" value="1"/>
</dbReference>
<evidence type="ECO:0000256" key="6">
    <source>
        <dbReference type="ARBA" id="ARBA00023134"/>
    </source>
</evidence>